<evidence type="ECO:0000313" key="6">
    <source>
        <dbReference type="Proteomes" id="UP000179069"/>
    </source>
</evidence>
<dbReference type="InterPro" id="IPR023584">
    <property type="entry name" value="Ribosome_recyc_fac_dom"/>
</dbReference>
<keyword evidence="2 3" id="KW-0648">Protein biosynthesis</keyword>
<name>A0A1G1VLJ2_9BACT</name>
<gene>
    <name evidence="3" type="primary">frr</name>
    <name evidence="5" type="ORF">A2785_01470</name>
</gene>
<comment type="similarity">
    <text evidence="1 3">Belongs to the RRF family.</text>
</comment>
<reference evidence="5 6" key="1">
    <citation type="journal article" date="2016" name="Nat. Commun.">
        <title>Thousands of microbial genomes shed light on interconnected biogeochemical processes in an aquifer system.</title>
        <authorList>
            <person name="Anantharaman K."/>
            <person name="Brown C.T."/>
            <person name="Hug L.A."/>
            <person name="Sharon I."/>
            <person name="Castelle C.J."/>
            <person name="Probst A.J."/>
            <person name="Thomas B.C."/>
            <person name="Singh A."/>
            <person name="Wilkins M.J."/>
            <person name="Karaoz U."/>
            <person name="Brodie E.L."/>
            <person name="Williams K.H."/>
            <person name="Hubbard S.S."/>
            <person name="Banfield J.F."/>
        </authorList>
    </citation>
    <scope>NUCLEOTIDE SEQUENCE [LARGE SCALE GENOMIC DNA]</scope>
</reference>
<dbReference type="Proteomes" id="UP000179069">
    <property type="component" value="Unassembled WGS sequence"/>
</dbReference>
<comment type="caution">
    <text evidence="5">The sequence shown here is derived from an EMBL/GenBank/DDBJ whole genome shotgun (WGS) entry which is preliminary data.</text>
</comment>
<sequence length="185" mass="20978">MEHEILIQTRTDMEAVLSVVVEDLATVKTGRAKPSLIERVMIEVYNMRMPLIELATISAPDPQLLVVQPWDESVIQDIAKGISQSQIGLNPVVDGSIIRLQIPPLTEERREEYVTLVRQKIESGRVMLRQARQDSKKRIEGLKGEPGVSEDDIFRLLTELEKVTDEHTEKLEAQGQDKEAELRTI</sequence>
<evidence type="ECO:0000256" key="3">
    <source>
        <dbReference type="HAMAP-Rule" id="MF_00040"/>
    </source>
</evidence>
<evidence type="ECO:0000256" key="2">
    <source>
        <dbReference type="ARBA" id="ARBA00022917"/>
    </source>
</evidence>
<dbReference type="HAMAP" id="MF_00040">
    <property type="entry name" value="RRF"/>
    <property type="match status" value="1"/>
</dbReference>
<dbReference type="Gene3D" id="1.10.132.20">
    <property type="entry name" value="Ribosome-recycling factor"/>
    <property type="match status" value="1"/>
</dbReference>
<dbReference type="FunFam" id="3.30.1360.40:FF:000001">
    <property type="entry name" value="Ribosome-recycling factor"/>
    <property type="match status" value="1"/>
</dbReference>
<dbReference type="EMBL" id="MHCI01000018">
    <property type="protein sequence ID" value="OGY16242.1"/>
    <property type="molecule type" value="Genomic_DNA"/>
</dbReference>
<dbReference type="AlphaFoldDB" id="A0A1G1VLJ2"/>
<dbReference type="PANTHER" id="PTHR20982:SF3">
    <property type="entry name" value="MITOCHONDRIAL RIBOSOME RECYCLING FACTOR PSEUDO 1"/>
    <property type="match status" value="1"/>
</dbReference>
<dbReference type="Gene3D" id="3.30.1360.40">
    <property type="match status" value="1"/>
</dbReference>
<comment type="subcellular location">
    <subcellularLocation>
        <location evidence="3">Cytoplasm</location>
    </subcellularLocation>
</comment>
<evidence type="ECO:0000259" key="4">
    <source>
        <dbReference type="Pfam" id="PF01765"/>
    </source>
</evidence>
<feature type="domain" description="Ribosome recycling factor" evidence="4">
    <location>
        <begin position="22"/>
        <end position="182"/>
    </location>
</feature>
<proteinExistence type="inferred from homology"/>
<dbReference type="CDD" id="cd00520">
    <property type="entry name" value="RRF"/>
    <property type="match status" value="1"/>
</dbReference>
<accession>A0A1G1VLJ2</accession>
<organism evidence="5 6">
    <name type="scientific">Candidatus Chisholmbacteria bacterium RIFCSPHIGHO2_01_FULL_49_18</name>
    <dbReference type="NCBI Taxonomy" id="1797590"/>
    <lineage>
        <taxon>Bacteria</taxon>
        <taxon>Candidatus Chisholmiibacteriota</taxon>
    </lineage>
</organism>
<dbReference type="GO" id="GO:0005737">
    <property type="term" value="C:cytoplasm"/>
    <property type="evidence" value="ECO:0007669"/>
    <property type="project" value="UniProtKB-SubCell"/>
</dbReference>
<comment type="function">
    <text evidence="3">Responsible for the release of ribosomes from messenger RNA at the termination of protein biosynthesis. May increase the efficiency of translation by recycling ribosomes from one round of translation to another.</text>
</comment>
<dbReference type="PANTHER" id="PTHR20982">
    <property type="entry name" value="RIBOSOME RECYCLING FACTOR"/>
    <property type="match status" value="1"/>
</dbReference>
<dbReference type="GO" id="GO:0043023">
    <property type="term" value="F:ribosomal large subunit binding"/>
    <property type="evidence" value="ECO:0007669"/>
    <property type="project" value="TreeGrafter"/>
</dbReference>
<keyword evidence="3" id="KW-0963">Cytoplasm</keyword>
<dbReference type="NCBIfam" id="TIGR00496">
    <property type="entry name" value="frr"/>
    <property type="match status" value="1"/>
</dbReference>
<evidence type="ECO:0000313" key="5">
    <source>
        <dbReference type="EMBL" id="OGY16242.1"/>
    </source>
</evidence>
<dbReference type="InterPro" id="IPR002661">
    <property type="entry name" value="Ribosome_recyc_fac"/>
</dbReference>
<protein>
    <recommendedName>
        <fullName evidence="3">Ribosome-recycling factor</fullName>
        <shortName evidence="3">RRF</shortName>
    </recommendedName>
    <alternativeName>
        <fullName evidence="3">Ribosome-releasing factor</fullName>
    </alternativeName>
</protein>
<dbReference type="Pfam" id="PF01765">
    <property type="entry name" value="RRF"/>
    <property type="match status" value="1"/>
</dbReference>
<evidence type="ECO:0000256" key="1">
    <source>
        <dbReference type="ARBA" id="ARBA00005912"/>
    </source>
</evidence>
<dbReference type="SUPFAM" id="SSF55194">
    <property type="entry name" value="Ribosome recycling factor, RRF"/>
    <property type="match status" value="1"/>
</dbReference>
<dbReference type="GO" id="GO:0006415">
    <property type="term" value="P:translational termination"/>
    <property type="evidence" value="ECO:0007669"/>
    <property type="project" value="UniProtKB-UniRule"/>
</dbReference>
<dbReference type="InterPro" id="IPR036191">
    <property type="entry name" value="RRF_sf"/>
</dbReference>